<evidence type="ECO:0000313" key="2">
    <source>
        <dbReference type="Proteomes" id="UP001233172"/>
    </source>
</evidence>
<reference evidence="1" key="2">
    <citation type="submission" date="2023-04" db="EMBL/GenBank/DDBJ databases">
        <authorList>
            <person name="Bu L."/>
            <person name="Lu L."/>
            <person name="Laidemitt M.R."/>
            <person name="Zhang S.M."/>
            <person name="Mutuku M."/>
            <person name="Mkoji G."/>
            <person name="Steinauer M."/>
            <person name="Loker E.S."/>
        </authorList>
    </citation>
    <scope>NUCLEOTIDE SEQUENCE</scope>
    <source>
        <strain evidence="1">KasaAsao</strain>
        <tissue evidence="1">Whole Snail</tissue>
    </source>
</reference>
<proteinExistence type="predicted"/>
<gene>
    <name evidence="1" type="ORF">Bpfe_011232</name>
</gene>
<dbReference type="Proteomes" id="UP001233172">
    <property type="component" value="Unassembled WGS sequence"/>
</dbReference>
<dbReference type="AlphaFoldDB" id="A0AAD8FD50"/>
<comment type="caution">
    <text evidence="1">The sequence shown here is derived from an EMBL/GenBank/DDBJ whole genome shotgun (WGS) entry which is preliminary data.</text>
</comment>
<reference evidence="1" key="1">
    <citation type="journal article" date="2023" name="PLoS Negl. Trop. Dis.">
        <title>A genome sequence for Biomphalaria pfeifferi, the major vector snail for the human-infecting parasite Schistosoma mansoni.</title>
        <authorList>
            <person name="Bu L."/>
            <person name="Lu L."/>
            <person name="Laidemitt M.R."/>
            <person name="Zhang S.M."/>
            <person name="Mutuku M."/>
            <person name="Mkoji G."/>
            <person name="Steinauer M."/>
            <person name="Loker E.S."/>
        </authorList>
    </citation>
    <scope>NUCLEOTIDE SEQUENCE</scope>
    <source>
        <strain evidence="1">KasaAsao</strain>
    </source>
</reference>
<keyword evidence="2" id="KW-1185">Reference proteome</keyword>
<name>A0AAD8FD50_BIOPF</name>
<protein>
    <submittedName>
        <fullName evidence="1">Uncharacterized protein</fullName>
    </submittedName>
</protein>
<accession>A0AAD8FD50</accession>
<dbReference type="EMBL" id="JASAOG010000042">
    <property type="protein sequence ID" value="KAK0059463.1"/>
    <property type="molecule type" value="Genomic_DNA"/>
</dbReference>
<sequence>MFRIPQEAIKDVRYGMNFVFRKVFAVLKIMHGDFAFQTDNIYSGVLMMDALKTAAER</sequence>
<feature type="non-terminal residue" evidence="1">
    <location>
        <position position="57"/>
    </location>
</feature>
<evidence type="ECO:0000313" key="1">
    <source>
        <dbReference type="EMBL" id="KAK0059463.1"/>
    </source>
</evidence>
<organism evidence="1 2">
    <name type="scientific">Biomphalaria pfeifferi</name>
    <name type="common">Bloodfluke planorb</name>
    <name type="synonym">Freshwater snail</name>
    <dbReference type="NCBI Taxonomy" id="112525"/>
    <lineage>
        <taxon>Eukaryota</taxon>
        <taxon>Metazoa</taxon>
        <taxon>Spiralia</taxon>
        <taxon>Lophotrochozoa</taxon>
        <taxon>Mollusca</taxon>
        <taxon>Gastropoda</taxon>
        <taxon>Heterobranchia</taxon>
        <taxon>Euthyneura</taxon>
        <taxon>Panpulmonata</taxon>
        <taxon>Hygrophila</taxon>
        <taxon>Lymnaeoidea</taxon>
        <taxon>Planorbidae</taxon>
        <taxon>Biomphalaria</taxon>
    </lineage>
</organism>